<dbReference type="GO" id="GO:0180022">
    <property type="term" value="C:RQC-trigger complex"/>
    <property type="evidence" value="ECO:0007669"/>
    <property type="project" value="InterPro"/>
</dbReference>
<dbReference type="InterPro" id="IPR009349">
    <property type="entry name" value="TRIP4/RQT4_C2HC5_Znf"/>
</dbReference>
<dbReference type="EMBL" id="JARJCM010000047">
    <property type="protein sequence ID" value="KAJ7035824.1"/>
    <property type="molecule type" value="Genomic_DNA"/>
</dbReference>
<dbReference type="GO" id="GO:0005634">
    <property type="term" value="C:nucleus"/>
    <property type="evidence" value="ECO:0007669"/>
    <property type="project" value="InterPro"/>
</dbReference>
<evidence type="ECO:0000256" key="1">
    <source>
        <dbReference type="SAM" id="MobiDB-lite"/>
    </source>
</evidence>
<dbReference type="GO" id="GO:0008270">
    <property type="term" value="F:zinc ion binding"/>
    <property type="evidence" value="ECO:0007669"/>
    <property type="project" value="InterPro"/>
</dbReference>
<protein>
    <recommendedName>
        <fullName evidence="2">TRIP4/RQT4 C2HC5-type zinc finger domain-containing protein</fullName>
    </recommendedName>
</protein>
<reference evidence="3" key="1">
    <citation type="submission" date="2023-03" db="EMBL/GenBank/DDBJ databases">
        <title>Massive genome expansion in bonnet fungi (Mycena s.s.) driven by repeated elements and novel gene families across ecological guilds.</title>
        <authorList>
            <consortium name="Lawrence Berkeley National Laboratory"/>
            <person name="Harder C.B."/>
            <person name="Miyauchi S."/>
            <person name="Viragh M."/>
            <person name="Kuo A."/>
            <person name="Thoen E."/>
            <person name="Andreopoulos B."/>
            <person name="Lu D."/>
            <person name="Skrede I."/>
            <person name="Drula E."/>
            <person name="Henrissat B."/>
            <person name="Morin E."/>
            <person name="Kohler A."/>
            <person name="Barry K."/>
            <person name="LaButti K."/>
            <person name="Morin E."/>
            <person name="Salamov A."/>
            <person name="Lipzen A."/>
            <person name="Mereny Z."/>
            <person name="Hegedus B."/>
            <person name="Baldrian P."/>
            <person name="Stursova M."/>
            <person name="Weitz H."/>
            <person name="Taylor A."/>
            <person name="Grigoriev I.V."/>
            <person name="Nagy L.G."/>
            <person name="Martin F."/>
            <person name="Kauserud H."/>
        </authorList>
    </citation>
    <scope>NUCLEOTIDE SEQUENCE</scope>
    <source>
        <strain evidence="3">CBHHK200</strain>
    </source>
</reference>
<accession>A0AAD6SXF1</accession>
<proteinExistence type="predicted"/>
<evidence type="ECO:0000259" key="2">
    <source>
        <dbReference type="Pfam" id="PF06221"/>
    </source>
</evidence>
<evidence type="ECO:0000313" key="4">
    <source>
        <dbReference type="Proteomes" id="UP001218188"/>
    </source>
</evidence>
<sequence length="250" mass="26646">MHHTAWTKKASTVPSDRIRPTPQLAVTGGKKGKAKTPVPEAPKSKAVRQLESLKNGLTASYGSAQRDQKGGCFCQAKDHALSTHSPLCRNCGLVLCEINLPQYACPHCSTAILTGTQQDALIARLEAQISETLTQEALLRERAAEEARRAVGAFPTLGNTTPPSRSAPPAVPQTRTVMSLNSKTKKVTVSAFVSTPSPSPSRPVSRAESIDEEPVRVAKPPVEVPFVSAAKQDPLRPWKDLSGGGAVYIP</sequence>
<feature type="domain" description="TRIP4/RQT4 C2HC5-type zinc finger" evidence="2">
    <location>
        <begin position="71"/>
        <end position="122"/>
    </location>
</feature>
<keyword evidence="4" id="KW-1185">Reference proteome</keyword>
<dbReference type="Pfam" id="PF06221">
    <property type="entry name" value="zf-C2HC5"/>
    <property type="match status" value="1"/>
</dbReference>
<feature type="region of interest" description="Disordered" evidence="1">
    <location>
        <begin position="192"/>
        <end position="215"/>
    </location>
</feature>
<name>A0AAD6SXF1_9AGAR</name>
<dbReference type="GO" id="GO:0072344">
    <property type="term" value="P:rescue of stalled ribosome"/>
    <property type="evidence" value="ECO:0007669"/>
    <property type="project" value="InterPro"/>
</dbReference>
<evidence type="ECO:0000313" key="3">
    <source>
        <dbReference type="EMBL" id="KAJ7035824.1"/>
    </source>
</evidence>
<comment type="caution">
    <text evidence="3">The sequence shown here is derived from an EMBL/GenBank/DDBJ whole genome shotgun (WGS) entry which is preliminary data.</text>
</comment>
<feature type="region of interest" description="Disordered" evidence="1">
    <location>
        <begin position="1"/>
        <end position="43"/>
    </location>
</feature>
<feature type="non-terminal residue" evidence="3">
    <location>
        <position position="250"/>
    </location>
</feature>
<dbReference type="AlphaFoldDB" id="A0AAD6SXF1"/>
<gene>
    <name evidence="3" type="ORF">C8F04DRAFT_873822</name>
</gene>
<organism evidence="3 4">
    <name type="scientific">Mycena alexandri</name>
    <dbReference type="NCBI Taxonomy" id="1745969"/>
    <lineage>
        <taxon>Eukaryota</taxon>
        <taxon>Fungi</taxon>
        <taxon>Dikarya</taxon>
        <taxon>Basidiomycota</taxon>
        <taxon>Agaricomycotina</taxon>
        <taxon>Agaricomycetes</taxon>
        <taxon>Agaricomycetidae</taxon>
        <taxon>Agaricales</taxon>
        <taxon>Marasmiineae</taxon>
        <taxon>Mycenaceae</taxon>
        <taxon>Mycena</taxon>
    </lineage>
</organism>
<dbReference type="Proteomes" id="UP001218188">
    <property type="component" value="Unassembled WGS sequence"/>
</dbReference>